<name>A0A4Y2PKH3_ARAVE</name>
<protein>
    <submittedName>
        <fullName evidence="1">Uncharacterized protein</fullName>
    </submittedName>
</protein>
<dbReference type="AlphaFoldDB" id="A0A4Y2PKH3"/>
<comment type="caution">
    <text evidence="1">The sequence shown here is derived from an EMBL/GenBank/DDBJ whole genome shotgun (WGS) entry which is preliminary data.</text>
</comment>
<gene>
    <name evidence="1" type="ORF">AVEN_9471_1</name>
</gene>
<organism evidence="1 2">
    <name type="scientific">Araneus ventricosus</name>
    <name type="common">Orbweaver spider</name>
    <name type="synonym">Epeira ventricosa</name>
    <dbReference type="NCBI Taxonomy" id="182803"/>
    <lineage>
        <taxon>Eukaryota</taxon>
        <taxon>Metazoa</taxon>
        <taxon>Ecdysozoa</taxon>
        <taxon>Arthropoda</taxon>
        <taxon>Chelicerata</taxon>
        <taxon>Arachnida</taxon>
        <taxon>Araneae</taxon>
        <taxon>Araneomorphae</taxon>
        <taxon>Entelegynae</taxon>
        <taxon>Araneoidea</taxon>
        <taxon>Araneidae</taxon>
        <taxon>Araneus</taxon>
    </lineage>
</organism>
<proteinExistence type="predicted"/>
<evidence type="ECO:0000313" key="1">
    <source>
        <dbReference type="EMBL" id="GBN52468.1"/>
    </source>
</evidence>
<reference evidence="1 2" key="1">
    <citation type="journal article" date="2019" name="Sci. Rep.">
        <title>Orb-weaving spider Araneus ventricosus genome elucidates the spidroin gene catalogue.</title>
        <authorList>
            <person name="Kono N."/>
            <person name="Nakamura H."/>
            <person name="Ohtoshi R."/>
            <person name="Moran D.A.P."/>
            <person name="Shinohara A."/>
            <person name="Yoshida Y."/>
            <person name="Fujiwara M."/>
            <person name="Mori M."/>
            <person name="Tomita M."/>
            <person name="Arakawa K."/>
        </authorList>
    </citation>
    <scope>NUCLEOTIDE SEQUENCE [LARGE SCALE GENOMIC DNA]</scope>
</reference>
<keyword evidence="2" id="KW-1185">Reference proteome</keyword>
<sequence length="97" mass="11172">MKSELSHCHSRIRKYAVVDAINEVGSLRRASRFCRSSGGEFRGNKRQIRDVFETADVVERLDIYHSSDMCATNNVRFSSKYWVTETQSTGRIAILRI</sequence>
<evidence type="ECO:0000313" key="2">
    <source>
        <dbReference type="Proteomes" id="UP000499080"/>
    </source>
</evidence>
<dbReference type="Proteomes" id="UP000499080">
    <property type="component" value="Unassembled WGS sequence"/>
</dbReference>
<dbReference type="EMBL" id="BGPR01011682">
    <property type="protein sequence ID" value="GBN52468.1"/>
    <property type="molecule type" value="Genomic_DNA"/>
</dbReference>
<accession>A0A4Y2PKH3</accession>